<dbReference type="EC" id="1.8.1.9" evidence="4"/>
<dbReference type="RefSeq" id="WP_210420229.1">
    <property type="nucleotide sequence ID" value="NZ_CP042997.1"/>
</dbReference>
<dbReference type="EMBL" id="CP042997">
    <property type="protein sequence ID" value="QEH37478.1"/>
    <property type="molecule type" value="Genomic_DNA"/>
</dbReference>
<dbReference type="PRINTS" id="PR00469">
    <property type="entry name" value="PNDRDTASEII"/>
</dbReference>
<dbReference type="InterPro" id="IPR000595">
    <property type="entry name" value="cNMP-bd_dom"/>
</dbReference>
<dbReference type="Pfam" id="PF07992">
    <property type="entry name" value="Pyr_redox_2"/>
    <property type="match status" value="1"/>
</dbReference>
<protein>
    <submittedName>
        <fullName evidence="4">Thioredoxin reductase</fullName>
        <ecNumber evidence="4">1.8.1.9</ecNumber>
    </submittedName>
</protein>
<dbReference type="GO" id="GO:0004791">
    <property type="term" value="F:thioredoxin-disulfide reductase (NADPH) activity"/>
    <property type="evidence" value="ECO:0007669"/>
    <property type="project" value="UniProtKB-EC"/>
</dbReference>
<evidence type="ECO:0000256" key="2">
    <source>
        <dbReference type="ARBA" id="ARBA00023002"/>
    </source>
</evidence>
<reference evidence="4 5" key="1">
    <citation type="submission" date="2019-08" db="EMBL/GenBank/DDBJ databases">
        <title>Deep-cultivation of Planctomycetes and their phenomic and genomic characterization uncovers novel biology.</title>
        <authorList>
            <person name="Wiegand S."/>
            <person name="Jogler M."/>
            <person name="Boedeker C."/>
            <person name="Pinto D."/>
            <person name="Vollmers J."/>
            <person name="Rivas-Marin E."/>
            <person name="Kohn T."/>
            <person name="Peeters S.H."/>
            <person name="Heuer A."/>
            <person name="Rast P."/>
            <person name="Oberbeckmann S."/>
            <person name="Bunk B."/>
            <person name="Jeske O."/>
            <person name="Meyerdierks A."/>
            <person name="Storesund J.E."/>
            <person name="Kallscheuer N."/>
            <person name="Luecker S."/>
            <person name="Lage O.M."/>
            <person name="Pohl T."/>
            <person name="Merkel B.J."/>
            <person name="Hornburger P."/>
            <person name="Mueller R.-W."/>
            <person name="Bruemmer F."/>
            <person name="Labrenz M."/>
            <person name="Spormann A.M."/>
            <person name="Op den Camp H."/>
            <person name="Overmann J."/>
            <person name="Amann R."/>
            <person name="Jetten M.S.M."/>
            <person name="Mascher T."/>
            <person name="Medema M.H."/>
            <person name="Devos D.P."/>
            <person name="Kaster A.-K."/>
            <person name="Ovreas L."/>
            <person name="Rohde M."/>
            <person name="Galperin M.Y."/>
            <person name="Jogler C."/>
        </authorList>
    </citation>
    <scope>NUCLEOTIDE SEQUENCE [LARGE SCALE GENOMIC DNA]</scope>
    <source>
        <strain evidence="4 5">OJF2</strain>
    </source>
</reference>
<dbReference type="InterPro" id="IPR023753">
    <property type="entry name" value="FAD/NAD-binding_dom"/>
</dbReference>
<dbReference type="PROSITE" id="PS50042">
    <property type="entry name" value="CNMP_BINDING_3"/>
    <property type="match status" value="1"/>
</dbReference>
<dbReference type="InterPro" id="IPR036188">
    <property type="entry name" value="FAD/NAD-bd_sf"/>
</dbReference>
<organism evidence="4 5">
    <name type="scientific">Aquisphaera giovannonii</name>
    <dbReference type="NCBI Taxonomy" id="406548"/>
    <lineage>
        <taxon>Bacteria</taxon>
        <taxon>Pseudomonadati</taxon>
        <taxon>Planctomycetota</taxon>
        <taxon>Planctomycetia</taxon>
        <taxon>Isosphaerales</taxon>
        <taxon>Isosphaeraceae</taxon>
        <taxon>Aquisphaera</taxon>
    </lineage>
</organism>
<keyword evidence="1" id="KW-0285">Flavoprotein</keyword>
<keyword evidence="5" id="KW-1185">Reference proteome</keyword>
<dbReference type="PANTHER" id="PTHR48105">
    <property type="entry name" value="THIOREDOXIN REDUCTASE 1-RELATED-RELATED"/>
    <property type="match status" value="1"/>
</dbReference>
<sequence>MPTQGYADHLAFPELTDSEMASLAKMAKVCTFRHGEQVFPTGRRGVPLYVVESGAIAIMDESSAEPTTVVVHGPRAFTGDVSLLTDRPTIIAAYARGETRAFCVSQDDLRHVIQSVPELSDKLLEAFQMRRYLLERGGFVGVRVFGRVGDPDLTRIREFFDKNKVPHTWIDAESPVGRAAMTELEIGEDQLPFVACNRGTRSPRPTVTRLAECLGLKRKIRAEPFDLVIVGAGPAGLAAAVYGASEGLSTLVLDRFGPGGQAGTSSRIENYMGFPAGLTGADLANRGYLQALKFGAELVAPVEVQSMTCEGKAHRLVLDDGQVVRARTVLIATGASYQRLPIEGCERWDGAGVYYSCTSVHARSCKEGRAVVVGGGNSAGQAAMFLAEHTAGVSLLLRGGDLRKNMSDYLARRIESHPKVEVLHHVQIETIDGEPHLKGVTVRCTKDGSRRPLDCSGVFVFIGAQPRTDWLPAEIAVDAKGFILTGADAANSDRWPLSHREPCTVETTCPGVFAAGDVRSNTTKRVAFAVGDGALAVTCAHRVLAEL</sequence>
<dbReference type="SMART" id="SM00100">
    <property type="entry name" value="cNMP"/>
    <property type="match status" value="1"/>
</dbReference>
<evidence type="ECO:0000313" key="5">
    <source>
        <dbReference type="Proteomes" id="UP000324233"/>
    </source>
</evidence>
<gene>
    <name evidence="4" type="primary">trxB_2</name>
    <name evidence="4" type="ORF">OJF2_60690</name>
</gene>
<dbReference type="Gene3D" id="3.50.50.60">
    <property type="entry name" value="FAD/NAD(P)-binding domain"/>
    <property type="match status" value="2"/>
</dbReference>
<proteinExistence type="predicted"/>
<dbReference type="CDD" id="cd00038">
    <property type="entry name" value="CAP_ED"/>
    <property type="match status" value="1"/>
</dbReference>
<dbReference type="Pfam" id="PF00027">
    <property type="entry name" value="cNMP_binding"/>
    <property type="match status" value="1"/>
</dbReference>
<dbReference type="InterPro" id="IPR014710">
    <property type="entry name" value="RmlC-like_jellyroll"/>
</dbReference>
<evidence type="ECO:0000256" key="1">
    <source>
        <dbReference type="ARBA" id="ARBA00022630"/>
    </source>
</evidence>
<dbReference type="KEGG" id="agv:OJF2_60690"/>
<feature type="domain" description="Cyclic nucleotide-binding" evidence="3">
    <location>
        <begin position="11"/>
        <end position="130"/>
    </location>
</feature>
<dbReference type="Proteomes" id="UP000324233">
    <property type="component" value="Chromosome"/>
</dbReference>
<dbReference type="AlphaFoldDB" id="A0A5B9WA26"/>
<dbReference type="SUPFAM" id="SSF51905">
    <property type="entry name" value="FAD/NAD(P)-binding domain"/>
    <property type="match status" value="1"/>
</dbReference>
<dbReference type="InterPro" id="IPR018490">
    <property type="entry name" value="cNMP-bd_dom_sf"/>
</dbReference>
<keyword evidence="2 4" id="KW-0560">Oxidoreductase</keyword>
<evidence type="ECO:0000259" key="3">
    <source>
        <dbReference type="PROSITE" id="PS50042"/>
    </source>
</evidence>
<dbReference type="InterPro" id="IPR050097">
    <property type="entry name" value="Ferredoxin-NADP_redctase_2"/>
</dbReference>
<name>A0A5B9WA26_9BACT</name>
<evidence type="ECO:0000313" key="4">
    <source>
        <dbReference type="EMBL" id="QEH37478.1"/>
    </source>
</evidence>
<dbReference type="Gene3D" id="2.60.120.10">
    <property type="entry name" value="Jelly Rolls"/>
    <property type="match status" value="1"/>
</dbReference>
<dbReference type="PRINTS" id="PR00368">
    <property type="entry name" value="FADPNR"/>
</dbReference>
<dbReference type="SUPFAM" id="SSF51206">
    <property type="entry name" value="cAMP-binding domain-like"/>
    <property type="match status" value="1"/>
</dbReference>
<accession>A0A5B9WA26</accession>